<dbReference type="InterPro" id="IPR002577">
    <property type="entry name" value="HTH_HxlR"/>
</dbReference>
<evidence type="ECO:0000256" key="1">
    <source>
        <dbReference type="ARBA" id="ARBA00023015"/>
    </source>
</evidence>
<feature type="domain" description="HTH hxlR-type" evidence="5">
    <location>
        <begin position="6"/>
        <end position="105"/>
    </location>
</feature>
<proteinExistence type="predicted"/>
<name>A0ABR4ZPD4_9NOCA</name>
<keyword evidence="3" id="KW-0804">Transcription</keyword>
<organism evidence="6 7">
    <name type="scientific">Nocardia vulneris</name>
    <dbReference type="NCBI Taxonomy" id="1141657"/>
    <lineage>
        <taxon>Bacteria</taxon>
        <taxon>Bacillati</taxon>
        <taxon>Actinomycetota</taxon>
        <taxon>Actinomycetes</taxon>
        <taxon>Mycobacteriales</taxon>
        <taxon>Nocardiaceae</taxon>
        <taxon>Nocardia</taxon>
    </lineage>
</organism>
<accession>A0ABR4ZPD4</accession>
<dbReference type="InterPro" id="IPR036388">
    <property type="entry name" value="WH-like_DNA-bd_sf"/>
</dbReference>
<dbReference type="PANTHER" id="PTHR33204:SF18">
    <property type="entry name" value="TRANSCRIPTIONAL REGULATORY PROTEIN"/>
    <property type="match status" value="1"/>
</dbReference>
<keyword evidence="2" id="KW-0238">DNA-binding</keyword>
<evidence type="ECO:0000256" key="2">
    <source>
        <dbReference type="ARBA" id="ARBA00023125"/>
    </source>
</evidence>
<dbReference type="Proteomes" id="UP000031364">
    <property type="component" value="Unassembled WGS sequence"/>
</dbReference>
<keyword evidence="1" id="KW-0805">Transcription regulation</keyword>
<reference evidence="6 7" key="1">
    <citation type="journal article" date="2014" name="Int. J. Syst. Evol. Microbiol.">
        <title>Nocardia vulneris sp. nov., isolated from wounds of human patients in North America.</title>
        <authorList>
            <person name="Lasker B.A."/>
            <person name="Bell M."/>
            <person name="Klenk H.P."/>
            <person name="Sproer C."/>
            <person name="Schumann C."/>
            <person name="Schumann P."/>
            <person name="Brown J.M."/>
        </authorList>
    </citation>
    <scope>NUCLEOTIDE SEQUENCE [LARGE SCALE GENOMIC DNA]</scope>
    <source>
        <strain evidence="6 7">W9851</strain>
    </source>
</reference>
<feature type="region of interest" description="Disordered" evidence="4">
    <location>
        <begin position="137"/>
        <end position="156"/>
    </location>
</feature>
<gene>
    <name evidence="6" type="ORF">FG87_00650</name>
</gene>
<evidence type="ECO:0000256" key="4">
    <source>
        <dbReference type="SAM" id="MobiDB-lite"/>
    </source>
</evidence>
<dbReference type="SUPFAM" id="SSF46785">
    <property type="entry name" value="Winged helix' DNA-binding domain"/>
    <property type="match status" value="1"/>
</dbReference>
<comment type="caution">
    <text evidence="6">The sequence shown here is derived from an EMBL/GenBank/DDBJ whole genome shotgun (WGS) entry which is preliminary data.</text>
</comment>
<dbReference type="Pfam" id="PF01638">
    <property type="entry name" value="HxlR"/>
    <property type="match status" value="1"/>
</dbReference>
<dbReference type="Gene3D" id="1.10.10.10">
    <property type="entry name" value="Winged helix-like DNA-binding domain superfamily/Winged helix DNA-binding domain"/>
    <property type="match status" value="1"/>
</dbReference>
<dbReference type="EMBL" id="JNFP01000001">
    <property type="protein sequence ID" value="KIA66664.1"/>
    <property type="molecule type" value="Genomic_DNA"/>
</dbReference>
<dbReference type="PROSITE" id="PS51118">
    <property type="entry name" value="HTH_HXLR"/>
    <property type="match status" value="1"/>
</dbReference>
<evidence type="ECO:0000256" key="3">
    <source>
        <dbReference type="ARBA" id="ARBA00023163"/>
    </source>
</evidence>
<protein>
    <submittedName>
        <fullName evidence="6">Transcriptional regulator</fullName>
    </submittedName>
</protein>
<sequence>MTIRRPPDDSVTRVVELLGDRWTILLIAEAFFGVRRFSDFARNIGITNRNLLTSRLRMLIDAEIFARTDEGGGRVDYHLTAAGRELYPIIIAMMAWGDRHLADPDGPPLVLEHRTCGHTITPVMVCDHCRTELDPREVEARPGPGFHSSPITEATG</sequence>
<dbReference type="InterPro" id="IPR036390">
    <property type="entry name" value="WH_DNA-bd_sf"/>
</dbReference>
<dbReference type="RefSeq" id="WP_043663192.1">
    <property type="nucleotide sequence ID" value="NZ_BDCI01000004.1"/>
</dbReference>
<dbReference type="PANTHER" id="PTHR33204">
    <property type="entry name" value="TRANSCRIPTIONAL REGULATOR, MARR FAMILY"/>
    <property type="match status" value="1"/>
</dbReference>
<evidence type="ECO:0000259" key="5">
    <source>
        <dbReference type="PROSITE" id="PS51118"/>
    </source>
</evidence>
<evidence type="ECO:0000313" key="7">
    <source>
        <dbReference type="Proteomes" id="UP000031364"/>
    </source>
</evidence>
<keyword evidence="7" id="KW-1185">Reference proteome</keyword>
<evidence type="ECO:0000313" key="6">
    <source>
        <dbReference type="EMBL" id="KIA66664.1"/>
    </source>
</evidence>